<evidence type="ECO:0000313" key="3">
    <source>
        <dbReference type="EMBL" id="EPT04638.1"/>
    </source>
</evidence>
<dbReference type="OrthoDB" id="2745134at2759"/>
<dbReference type="Proteomes" id="UP000015241">
    <property type="component" value="Unassembled WGS sequence"/>
</dbReference>
<name>S8EK69_FOMSC</name>
<reference evidence="3 4" key="1">
    <citation type="journal article" date="2012" name="Science">
        <title>The Paleozoic origin of enzymatic lignin decomposition reconstructed from 31 fungal genomes.</title>
        <authorList>
            <person name="Floudas D."/>
            <person name="Binder M."/>
            <person name="Riley R."/>
            <person name="Barry K."/>
            <person name="Blanchette R.A."/>
            <person name="Henrissat B."/>
            <person name="Martinez A.T."/>
            <person name="Otillar R."/>
            <person name="Spatafora J.W."/>
            <person name="Yadav J.S."/>
            <person name="Aerts A."/>
            <person name="Benoit I."/>
            <person name="Boyd A."/>
            <person name="Carlson A."/>
            <person name="Copeland A."/>
            <person name="Coutinho P.M."/>
            <person name="de Vries R.P."/>
            <person name="Ferreira P."/>
            <person name="Findley K."/>
            <person name="Foster B."/>
            <person name="Gaskell J."/>
            <person name="Glotzer D."/>
            <person name="Gorecki P."/>
            <person name="Heitman J."/>
            <person name="Hesse C."/>
            <person name="Hori C."/>
            <person name="Igarashi K."/>
            <person name="Jurgens J.A."/>
            <person name="Kallen N."/>
            <person name="Kersten P."/>
            <person name="Kohler A."/>
            <person name="Kuees U."/>
            <person name="Kumar T.K.A."/>
            <person name="Kuo A."/>
            <person name="LaButti K."/>
            <person name="Larrondo L.F."/>
            <person name="Lindquist E."/>
            <person name="Ling A."/>
            <person name="Lombard V."/>
            <person name="Lucas S."/>
            <person name="Lundell T."/>
            <person name="Martin R."/>
            <person name="McLaughlin D.J."/>
            <person name="Morgenstern I."/>
            <person name="Morin E."/>
            <person name="Murat C."/>
            <person name="Nagy L.G."/>
            <person name="Nolan M."/>
            <person name="Ohm R.A."/>
            <person name="Patyshakuliyeva A."/>
            <person name="Rokas A."/>
            <person name="Ruiz-Duenas F.J."/>
            <person name="Sabat G."/>
            <person name="Salamov A."/>
            <person name="Samejima M."/>
            <person name="Schmutz J."/>
            <person name="Slot J.C."/>
            <person name="St John F."/>
            <person name="Stenlid J."/>
            <person name="Sun H."/>
            <person name="Sun S."/>
            <person name="Syed K."/>
            <person name="Tsang A."/>
            <person name="Wiebenga A."/>
            <person name="Young D."/>
            <person name="Pisabarro A."/>
            <person name="Eastwood D.C."/>
            <person name="Martin F."/>
            <person name="Cullen D."/>
            <person name="Grigoriev I.V."/>
            <person name="Hibbett D.S."/>
        </authorList>
    </citation>
    <scope>NUCLEOTIDE SEQUENCE</scope>
    <source>
        <strain evidence="4">FP-58527</strain>
    </source>
</reference>
<dbReference type="AlphaFoldDB" id="S8EK69"/>
<evidence type="ECO:0000256" key="1">
    <source>
        <dbReference type="SAM" id="Phobius"/>
    </source>
</evidence>
<feature type="transmembrane region" description="Helical" evidence="1">
    <location>
        <begin position="72"/>
        <end position="94"/>
    </location>
</feature>
<keyword evidence="1" id="KW-0472">Membrane</keyword>
<proteinExistence type="predicted"/>
<dbReference type="Pfam" id="PF20151">
    <property type="entry name" value="DUF6533"/>
    <property type="match status" value="1"/>
</dbReference>
<dbReference type="HOGENOM" id="CLU_1337536_0_0_1"/>
<evidence type="ECO:0000313" key="4">
    <source>
        <dbReference type="Proteomes" id="UP000015241"/>
    </source>
</evidence>
<feature type="transmembrane region" description="Helical" evidence="1">
    <location>
        <begin position="47"/>
        <end position="66"/>
    </location>
</feature>
<keyword evidence="4" id="KW-1185">Reference proteome</keyword>
<protein>
    <recommendedName>
        <fullName evidence="2">DUF6533 domain-containing protein</fullName>
    </recommendedName>
</protein>
<organism evidence="3 4">
    <name type="scientific">Fomitopsis schrenkii</name>
    <name type="common">Brown rot fungus</name>
    <dbReference type="NCBI Taxonomy" id="2126942"/>
    <lineage>
        <taxon>Eukaryota</taxon>
        <taxon>Fungi</taxon>
        <taxon>Dikarya</taxon>
        <taxon>Basidiomycota</taxon>
        <taxon>Agaricomycotina</taxon>
        <taxon>Agaricomycetes</taxon>
        <taxon>Polyporales</taxon>
        <taxon>Fomitopsis</taxon>
    </lineage>
</organism>
<accession>S8EK69</accession>
<sequence>MSPSMASTLDTESATIGYLYTAFAMMIVYDHALCLRQEIELFWRTKFVWPTWIFLSNRYILLLYGVSCLLQVPLWTTPLGCAALSRMMLILNILELVVMRAWVTEASANVAYTSYIFVPLSPMFVNHFLIGLRQLSYADSHSGLPDMESTRTTTYGSSLATMGGHIKFGLHFATPSVTREESTQGEWNDLERSTEDDIEMHIMTS</sequence>
<keyword evidence="1" id="KW-1133">Transmembrane helix</keyword>
<keyword evidence="1" id="KW-0812">Transmembrane</keyword>
<feature type="transmembrane region" description="Helical" evidence="1">
    <location>
        <begin position="15"/>
        <end position="35"/>
    </location>
</feature>
<dbReference type="InterPro" id="IPR045340">
    <property type="entry name" value="DUF6533"/>
</dbReference>
<feature type="domain" description="DUF6533" evidence="2">
    <location>
        <begin position="18"/>
        <end position="62"/>
    </location>
</feature>
<dbReference type="InParanoid" id="S8EK69"/>
<dbReference type="EMBL" id="KE504126">
    <property type="protein sequence ID" value="EPT04638.1"/>
    <property type="molecule type" value="Genomic_DNA"/>
</dbReference>
<evidence type="ECO:0000259" key="2">
    <source>
        <dbReference type="Pfam" id="PF20151"/>
    </source>
</evidence>
<gene>
    <name evidence="3" type="ORF">FOMPIDRAFT_1045911</name>
</gene>